<keyword evidence="1" id="KW-0472">Membrane</keyword>
<dbReference type="PANTHER" id="PTHR37312">
    <property type="entry name" value="MEMBRANE-BOUND ACYLTRANSFERASE YKRP-RELATED"/>
    <property type="match status" value="1"/>
</dbReference>
<keyword evidence="3" id="KW-0808">Transferase</keyword>
<feature type="domain" description="Acyltransferase 3" evidence="2">
    <location>
        <begin position="23"/>
        <end position="325"/>
    </location>
</feature>
<dbReference type="PANTHER" id="PTHR37312:SF1">
    <property type="entry name" value="MEMBRANE-BOUND ACYLTRANSFERASE YKRP-RELATED"/>
    <property type="match status" value="1"/>
</dbReference>
<keyword evidence="1" id="KW-1133">Transmembrane helix</keyword>
<feature type="transmembrane region" description="Helical" evidence="1">
    <location>
        <begin position="133"/>
        <end position="154"/>
    </location>
</feature>
<proteinExistence type="predicted"/>
<feature type="transmembrane region" description="Helical" evidence="1">
    <location>
        <begin position="27"/>
        <end position="47"/>
    </location>
</feature>
<gene>
    <name evidence="3" type="ORF">BV133_214</name>
    <name evidence="4" type="ORF">BVIRIDIS_05440</name>
</gene>
<dbReference type="InterPro" id="IPR052734">
    <property type="entry name" value="Nod_factor_acetyltransferase"/>
</dbReference>
<feature type="transmembrane region" description="Helical" evidence="1">
    <location>
        <begin position="59"/>
        <end position="79"/>
    </location>
</feature>
<feature type="transmembrane region" description="Helical" evidence="1">
    <location>
        <begin position="190"/>
        <end position="208"/>
    </location>
</feature>
<dbReference type="GO" id="GO:0016747">
    <property type="term" value="F:acyltransferase activity, transferring groups other than amino-acyl groups"/>
    <property type="evidence" value="ECO:0007669"/>
    <property type="project" value="InterPro"/>
</dbReference>
<reference evidence="5" key="3">
    <citation type="journal article" date="2016" name="Genome Announc.">
        <title>Revised genome sequence of the purple photosynthetic bacterium Blastochloris viridis.</title>
        <authorList>
            <person name="Liu L.N."/>
            <person name="Faulkner M."/>
            <person name="Liu X."/>
            <person name="Huang F."/>
            <person name="Darby A.C."/>
            <person name="Hall N."/>
        </authorList>
    </citation>
    <scope>NUCLEOTIDE SEQUENCE [LARGE SCALE GENOMIC DNA]</scope>
    <source>
        <strain evidence="5">ATCC 19567 / DSM 133 / F</strain>
    </source>
</reference>
<protein>
    <submittedName>
        <fullName evidence="3">Acyltransferase/acetyltransferase</fullName>
    </submittedName>
    <submittedName>
        <fullName evidence="4">Putative membrane protein</fullName>
    </submittedName>
</protein>
<keyword evidence="5" id="KW-1185">Reference proteome</keyword>
<dbReference type="AlphaFoldDB" id="A0A0H5B6M8"/>
<evidence type="ECO:0000313" key="3">
    <source>
        <dbReference type="EMBL" id="BAR97807.1"/>
    </source>
</evidence>
<reference evidence="3" key="1">
    <citation type="journal article" date="2015" name="Genome Announc.">
        <title>Complete Genome Sequence of the Bacteriochlorophyll b-Producing Photosynthetic Bacterium Blastochloris viridis.</title>
        <authorList>
            <person name="Tsukatani Y."/>
            <person name="Hirose Y."/>
            <person name="Harada J."/>
            <person name="Misawa N."/>
            <person name="Mori K."/>
            <person name="Inoue K."/>
            <person name="Tamiaki H."/>
        </authorList>
    </citation>
    <scope>NUCLEOTIDE SEQUENCE [LARGE SCALE GENOMIC DNA]</scope>
    <source>
        <strain evidence="3">DSM 133</strain>
    </source>
</reference>
<feature type="transmembrane region" description="Helical" evidence="1">
    <location>
        <begin position="310"/>
        <end position="328"/>
    </location>
</feature>
<accession>A0A0H5B6M8</accession>
<organism evidence="4 5">
    <name type="scientific">Blastochloris viridis</name>
    <name type="common">Rhodopseudomonas viridis</name>
    <dbReference type="NCBI Taxonomy" id="1079"/>
    <lineage>
        <taxon>Bacteria</taxon>
        <taxon>Pseudomonadati</taxon>
        <taxon>Pseudomonadota</taxon>
        <taxon>Alphaproteobacteria</taxon>
        <taxon>Hyphomicrobiales</taxon>
        <taxon>Blastochloridaceae</taxon>
        <taxon>Blastochloris</taxon>
    </lineage>
</organism>
<name>A0A0H5B6M8_BLAVI</name>
<evidence type="ECO:0000256" key="1">
    <source>
        <dbReference type="SAM" id="Phobius"/>
    </source>
</evidence>
<dbReference type="EMBL" id="LN907867">
    <property type="protein sequence ID" value="CUU41551.1"/>
    <property type="molecule type" value="Genomic_DNA"/>
</dbReference>
<keyword evidence="1" id="KW-0812">Transmembrane</keyword>
<evidence type="ECO:0000259" key="2">
    <source>
        <dbReference type="Pfam" id="PF01757"/>
    </source>
</evidence>
<feature type="transmembrane region" description="Helical" evidence="1">
    <location>
        <begin position="166"/>
        <end position="184"/>
    </location>
</feature>
<dbReference type="Pfam" id="PF01757">
    <property type="entry name" value="Acyl_transf_3"/>
    <property type="match status" value="1"/>
</dbReference>
<dbReference type="InterPro" id="IPR002656">
    <property type="entry name" value="Acyl_transf_3_dom"/>
</dbReference>
<dbReference type="EMBL" id="AP014854">
    <property type="protein sequence ID" value="BAR97807.1"/>
    <property type="molecule type" value="Genomic_DNA"/>
</dbReference>
<dbReference type="KEGG" id="bvr:BVIR_1101"/>
<feature type="transmembrane region" description="Helical" evidence="1">
    <location>
        <begin position="241"/>
        <end position="262"/>
    </location>
</feature>
<dbReference type="Proteomes" id="UP000065734">
    <property type="component" value="Chromosome I"/>
</dbReference>
<keyword evidence="3" id="KW-0012">Acyltransferase</keyword>
<dbReference type="STRING" id="1079.BVIR_1101"/>
<sequence length="356" mass="37474">MTIAQAVKTEAVAAGGGRTPRVFWIDFAKAFGIILVCLGHTIGGLRIDRIGADLEFYNFLRALIYTFHMPLFFFLSGVLTGFRPSTSVGGFIRSSVVGLILPYVLWSVVFVFVQNAFSGAVNAATPYSDLAQMWWKPIGLFWFFYALFVARAVYFVAMALFGRSGMTAAFMAFAALYGLSFAGLTDFNSILMGGSFFGLGVLAAPLLSRAPDRRVLIAALLAATAAWAVLAVATLDPATPRPLWVAAAIAGIAMTVAASRLVPAPNGSVLGGLALIGQASMAIYVAHVMFSATVRAVLYKAGVYDATLHVVLATAAGVIGPVVLFVLANRAGLAPFVGFGSTQKSLYGAPLFGRVG</sequence>
<reference evidence="4" key="2">
    <citation type="submission" date="2015-11" db="EMBL/GenBank/DDBJ databases">
        <authorList>
            <person name="Zhang Y."/>
            <person name="Guo Z."/>
        </authorList>
    </citation>
    <scope>NUCLEOTIDE SEQUENCE</scope>
    <source>
        <strain evidence="4">1</strain>
    </source>
</reference>
<evidence type="ECO:0000313" key="5">
    <source>
        <dbReference type="Proteomes" id="UP000065734"/>
    </source>
</evidence>
<dbReference type="RefSeq" id="WP_082416741.1">
    <property type="nucleotide sequence ID" value="NZ_AP014854.2"/>
</dbReference>
<feature type="transmembrane region" description="Helical" evidence="1">
    <location>
        <begin position="91"/>
        <end position="113"/>
    </location>
</feature>
<feature type="transmembrane region" description="Helical" evidence="1">
    <location>
        <begin position="215"/>
        <end position="235"/>
    </location>
</feature>
<feature type="transmembrane region" description="Helical" evidence="1">
    <location>
        <begin position="269"/>
        <end position="290"/>
    </location>
</feature>
<dbReference type="OrthoDB" id="9814956at2"/>
<evidence type="ECO:0000313" key="4">
    <source>
        <dbReference type="EMBL" id="CUU41551.1"/>
    </source>
</evidence>